<reference evidence="3" key="1">
    <citation type="journal article" date="2014" name="Science">
        <title>Ancient hybridizations among the ancestral genomes of bread wheat.</title>
        <authorList>
            <consortium name="International Wheat Genome Sequencing Consortium,"/>
            <person name="Marcussen T."/>
            <person name="Sandve S.R."/>
            <person name="Heier L."/>
            <person name="Spannagl M."/>
            <person name="Pfeifer M."/>
            <person name="Jakobsen K.S."/>
            <person name="Wulff B.B."/>
            <person name="Steuernagel B."/>
            <person name="Mayer K.F."/>
            <person name="Olsen O.A."/>
        </authorList>
    </citation>
    <scope>NUCLEOTIDE SEQUENCE [LARGE SCALE GENOMIC DNA]</scope>
    <source>
        <strain evidence="3">cv. AL8/78</strain>
    </source>
</reference>
<organism evidence="2 3">
    <name type="scientific">Aegilops tauschii subsp. strangulata</name>
    <name type="common">Goatgrass</name>
    <dbReference type="NCBI Taxonomy" id="200361"/>
    <lineage>
        <taxon>Eukaryota</taxon>
        <taxon>Viridiplantae</taxon>
        <taxon>Streptophyta</taxon>
        <taxon>Embryophyta</taxon>
        <taxon>Tracheophyta</taxon>
        <taxon>Spermatophyta</taxon>
        <taxon>Magnoliopsida</taxon>
        <taxon>Liliopsida</taxon>
        <taxon>Poales</taxon>
        <taxon>Poaceae</taxon>
        <taxon>BOP clade</taxon>
        <taxon>Pooideae</taxon>
        <taxon>Triticodae</taxon>
        <taxon>Triticeae</taxon>
        <taxon>Triticinae</taxon>
        <taxon>Aegilops</taxon>
    </lineage>
</organism>
<name>A0A452ZJX5_AEGTS</name>
<reference evidence="2" key="5">
    <citation type="journal article" date="2021" name="G3 (Bethesda)">
        <title>Aegilops tauschii genome assembly Aet v5.0 features greater sequence contiguity and improved annotation.</title>
        <authorList>
            <person name="Wang L."/>
            <person name="Zhu T."/>
            <person name="Rodriguez J.C."/>
            <person name="Deal K.R."/>
            <person name="Dubcovsky J."/>
            <person name="McGuire P.E."/>
            <person name="Lux T."/>
            <person name="Spannagl M."/>
            <person name="Mayer K.F.X."/>
            <person name="Baldrich P."/>
            <person name="Meyers B.C."/>
            <person name="Huo N."/>
            <person name="Gu Y.Q."/>
            <person name="Zhou H."/>
            <person name="Devos K.M."/>
            <person name="Bennetzen J.L."/>
            <person name="Unver T."/>
            <person name="Budak H."/>
            <person name="Gulick P.J."/>
            <person name="Galiba G."/>
            <person name="Kalapos B."/>
            <person name="Nelson D.R."/>
            <person name="Li P."/>
            <person name="You F.M."/>
            <person name="Luo M.C."/>
            <person name="Dvorak J."/>
        </authorList>
    </citation>
    <scope>NUCLEOTIDE SEQUENCE [LARGE SCALE GENOMIC DNA]</scope>
    <source>
        <strain evidence="2">cv. AL8/78</strain>
    </source>
</reference>
<feature type="region of interest" description="Disordered" evidence="1">
    <location>
        <begin position="1"/>
        <end position="20"/>
    </location>
</feature>
<keyword evidence="3" id="KW-1185">Reference proteome</keyword>
<dbReference type="Proteomes" id="UP000015105">
    <property type="component" value="Chromosome 1D"/>
</dbReference>
<dbReference type="EnsemblPlants" id="AET1Gv20809100.10">
    <property type="protein sequence ID" value="AET1Gv20809100.10"/>
    <property type="gene ID" value="AET1Gv20809100"/>
</dbReference>
<dbReference type="AlphaFoldDB" id="A0A452ZJX5"/>
<reference evidence="2" key="4">
    <citation type="submission" date="2019-03" db="UniProtKB">
        <authorList>
            <consortium name="EnsemblPlants"/>
        </authorList>
    </citation>
    <scope>IDENTIFICATION</scope>
</reference>
<evidence type="ECO:0000256" key="1">
    <source>
        <dbReference type="SAM" id="MobiDB-lite"/>
    </source>
</evidence>
<protein>
    <submittedName>
        <fullName evidence="2">Uncharacterized protein</fullName>
    </submittedName>
</protein>
<proteinExistence type="predicted"/>
<dbReference type="PROSITE" id="PS51257">
    <property type="entry name" value="PROKAR_LIPOPROTEIN"/>
    <property type="match status" value="1"/>
</dbReference>
<accession>A0A452ZJX5</accession>
<reference evidence="2" key="3">
    <citation type="journal article" date="2017" name="Nature">
        <title>Genome sequence of the progenitor of the wheat D genome Aegilops tauschii.</title>
        <authorList>
            <person name="Luo M.C."/>
            <person name="Gu Y.Q."/>
            <person name="Puiu D."/>
            <person name="Wang H."/>
            <person name="Twardziok S.O."/>
            <person name="Deal K.R."/>
            <person name="Huo N."/>
            <person name="Zhu T."/>
            <person name="Wang L."/>
            <person name="Wang Y."/>
            <person name="McGuire P.E."/>
            <person name="Liu S."/>
            <person name="Long H."/>
            <person name="Ramasamy R.K."/>
            <person name="Rodriguez J.C."/>
            <person name="Van S.L."/>
            <person name="Yuan L."/>
            <person name="Wang Z."/>
            <person name="Xia Z."/>
            <person name="Xiao L."/>
            <person name="Anderson O.D."/>
            <person name="Ouyang S."/>
            <person name="Liang Y."/>
            <person name="Zimin A.V."/>
            <person name="Pertea G."/>
            <person name="Qi P."/>
            <person name="Bennetzen J.L."/>
            <person name="Dai X."/>
            <person name="Dawson M.W."/>
            <person name="Muller H.G."/>
            <person name="Kugler K."/>
            <person name="Rivarola-Duarte L."/>
            <person name="Spannagl M."/>
            <person name="Mayer K.F.X."/>
            <person name="Lu F.H."/>
            <person name="Bevan M.W."/>
            <person name="Leroy P."/>
            <person name="Li P."/>
            <person name="You F.M."/>
            <person name="Sun Q."/>
            <person name="Liu Z."/>
            <person name="Lyons E."/>
            <person name="Wicker T."/>
            <person name="Salzberg S.L."/>
            <person name="Devos K.M."/>
            <person name="Dvorak J."/>
        </authorList>
    </citation>
    <scope>NUCLEOTIDE SEQUENCE [LARGE SCALE GENOMIC DNA]</scope>
    <source>
        <strain evidence="2">cv. AL8/78</strain>
    </source>
</reference>
<evidence type="ECO:0000313" key="2">
    <source>
        <dbReference type="EnsemblPlants" id="AET1Gv20809100.10"/>
    </source>
</evidence>
<reference evidence="3" key="2">
    <citation type="journal article" date="2017" name="Nat. Plants">
        <title>The Aegilops tauschii genome reveals multiple impacts of transposons.</title>
        <authorList>
            <person name="Zhao G."/>
            <person name="Zou C."/>
            <person name="Li K."/>
            <person name="Wang K."/>
            <person name="Li T."/>
            <person name="Gao L."/>
            <person name="Zhang X."/>
            <person name="Wang H."/>
            <person name="Yang Z."/>
            <person name="Liu X."/>
            <person name="Jiang W."/>
            <person name="Mao L."/>
            <person name="Kong X."/>
            <person name="Jiao Y."/>
            <person name="Jia J."/>
        </authorList>
    </citation>
    <scope>NUCLEOTIDE SEQUENCE [LARGE SCALE GENOMIC DNA]</scope>
    <source>
        <strain evidence="3">cv. AL8/78</strain>
    </source>
</reference>
<sequence>MGKGRKSAMVPEVGEPPRSPFKQGLGFNSWWLTACRPGGVLRLEAAKRPTRTTPWTWRGGPFREESCRGHVISLETVGGMKRIGGHDKPSRAKKLVKFNWFRKI</sequence>
<evidence type="ECO:0000313" key="3">
    <source>
        <dbReference type="Proteomes" id="UP000015105"/>
    </source>
</evidence>
<dbReference type="Gramene" id="AET1Gv20809100.10">
    <property type="protein sequence ID" value="AET1Gv20809100.10"/>
    <property type="gene ID" value="AET1Gv20809100"/>
</dbReference>